<dbReference type="CDD" id="cd00009">
    <property type="entry name" value="AAA"/>
    <property type="match status" value="1"/>
</dbReference>
<evidence type="ECO:0000259" key="5">
    <source>
        <dbReference type="SMART" id="SM01086"/>
    </source>
</evidence>
<dbReference type="OrthoDB" id="47330at2759"/>
<dbReference type="InterPro" id="IPR003959">
    <property type="entry name" value="ATPase_AAA_core"/>
</dbReference>
<dbReference type="EMBL" id="JACEFO010001924">
    <property type="protein sequence ID" value="KAF8693338.1"/>
    <property type="molecule type" value="Genomic_DNA"/>
</dbReference>
<dbReference type="Pfam" id="PF00004">
    <property type="entry name" value="AAA"/>
    <property type="match status" value="1"/>
</dbReference>
<sequence length="847" mass="92143">MKHTTLKEASLLIIITMLPNQERSIHDRRKLIASTPPPPTHIGSPLYNPTHMVPPPSAPASSSFLTQTVMHPTHSRTMRPAISNPSADVLGRTDDSGQLRMPLSLPSDRRYTTSANDLCASTASLRGTLASTSNVWETLASSSRVATASNSNMPRHASLATPRALETAAFYPNPVSQAPPKAMGAIAPSSAAAATLGAVLREALHARSAAQHGSTKPNTNCSAALSEYGRDMTSEAGKMEPVIGRDDEIDRVIRILCRCNKNNAILVGAPGVGKTAIGKGLAQRIAAGHNVPATLSGARVVELDLAAMMAGAILRGMFEERLKNMIQEAEVGANGKVILFIDDMHMLLGARNNNTGSLSAANLLKPALARGHIRCVGTTTCDEYRKHIEKDAAFERQFQVVLVKEPSLAATIVILRGLKRKYEEHHNVVIEDAAIVAAARLANRYITGRQFPDKVIDIIDEASAITRIHTDKQLNGNNTLHSLVDGVKKAIVCPDQVAQACYLDSYAVSQFTGIPVNTLAQDEKIKLMHLADRLQERVVGQQEAATLVAQAVLRSRAGLDQPGQPIGSFLFLGSTGVGKTELAKALAEQLFDSEKIYHGYEDGGQLTEKVRQRPYSVILFDEIEKADPAVFNVFLQLLDDGVLTDGKGRTVDFKNTIIIMTSNLGAEYLVKAMTSEISMEAARNLVIKQAEKHFKPEFLNRLSEIVVFEPLSHDKLRQVANAQMKGIIARLADKGINISASEAALDVVLSGSYNPLYGARPIRRWLQKNVMTKLAEMHFKGEVDVDTTVTIDASEDKKDLKYKVMKNVRRPDKRVLVEVSSDSGYDHGIDLNRAPVEKKMRVVAYIL</sequence>
<dbReference type="SUPFAM" id="SSF52540">
    <property type="entry name" value="P-loop containing nucleoside triphosphate hydrolases"/>
    <property type="match status" value="2"/>
</dbReference>
<dbReference type="InterPro" id="IPR003593">
    <property type="entry name" value="AAA+_ATPase"/>
</dbReference>
<dbReference type="SMART" id="SM00382">
    <property type="entry name" value="AAA"/>
    <property type="match status" value="2"/>
</dbReference>
<protein>
    <submittedName>
        <fullName evidence="6">Uncharacterized protein</fullName>
    </submittedName>
</protein>
<dbReference type="PANTHER" id="PTHR11638:SF174">
    <property type="entry name" value="AAA+ ATPASE DOMAIN-CONTAINING PROTEIN"/>
    <property type="match status" value="1"/>
</dbReference>
<keyword evidence="2" id="KW-0067">ATP-binding</keyword>
<evidence type="ECO:0000259" key="4">
    <source>
        <dbReference type="SMART" id="SM00382"/>
    </source>
</evidence>
<dbReference type="GO" id="GO:0005524">
    <property type="term" value="F:ATP binding"/>
    <property type="evidence" value="ECO:0007669"/>
    <property type="project" value="UniProtKB-KW"/>
</dbReference>
<dbReference type="InterPro" id="IPR019489">
    <property type="entry name" value="Clp_ATPase_C"/>
</dbReference>
<proteinExistence type="predicted"/>
<dbReference type="CDD" id="cd19499">
    <property type="entry name" value="RecA-like_ClpB_Hsp104-like"/>
    <property type="match status" value="1"/>
</dbReference>
<keyword evidence="7" id="KW-1185">Reference proteome</keyword>
<dbReference type="PANTHER" id="PTHR11638">
    <property type="entry name" value="ATP-DEPENDENT CLP PROTEASE"/>
    <property type="match status" value="1"/>
</dbReference>
<organism evidence="6 7">
    <name type="scientific">Digitaria exilis</name>
    <dbReference type="NCBI Taxonomy" id="1010633"/>
    <lineage>
        <taxon>Eukaryota</taxon>
        <taxon>Viridiplantae</taxon>
        <taxon>Streptophyta</taxon>
        <taxon>Embryophyta</taxon>
        <taxon>Tracheophyta</taxon>
        <taxon>Spermatophyta</taxon>
        <taxon>Magnoliopsida</taxon>
        <taxon>Liliopsida</taxon>
        <taxon>Poales</taxon>
        <taxon>Poaceae</taxon>
        <taxon>PACMAD clade</taxon>
        <taxon>Panicoideae</taxon>
        <taxon>Panicodae</taxon>
        <taxon>Paniceae</taxon>
        <taxon>Anthephorinae</taxon>
        <taxon>Digitaria</taxon>
    </lineage>
</organism>
<dbReference type="InterPro" id="IPR027417">
    <property type="entry name" value="P-loop_NTPase"/>
</dbReference>
<dbReference type="InterPro" id="IPR050130">
    <property type="entry name" value="ClpA_ClpB"/>
</dbReference>
<feature type="domain" description="AAA+ ATPase" evidence="4">
    <location>
        <begin position="565"/>
        <end position="691"/>
    </location>
</feature>
<dbReference type="AlphaFoldDB" id="A0A835BCQ4"/>
<dbReference type="Proteomes" id="UP000636709">
    <property type="component" value="Unassembled WGS sequence"/>
</dbReference>
<reference evidence="6" key="1">
    <citation type="submission" date="2020-07" db="EMBL/GenBank/DDBJ databases">
        <title>Genome sequence and genetic diversity analysis of an under-domesticated orphan crop, white fonio (Digitaria exilis).</title>
        <authorList>
            <person name="Bennetzen J.L."/>
            <person name="Chen S."/>
            <person name="Ma X."/>
            <person name="Wang X."/>
            <person name="Yssel A.E.J."/>
            <person name="Chaluvadi S.R."/>
            <person name="Johnson M."/>
            <person name="Gangashetty P."/>
            <person name="Hamidou F."/>
            <person name="Sanogo M.D."/>
            <person name="Zwaenepoel A."/>
            <person name="Wallace J."/>
            <person name="Van De Peer Y."/>
            <person name="Van Deynze A."/>
        </authorList>
    </citation>
    <scope>NUCLEOTIDE SEQUENCE</scope>
    <source>
        <tissue evidence="6">Leaves</tissue>
    </source>
</reference>
<evidence type="ECO:0000256" key="2">
    <source>
        <dbReference type="ARBA" id="ARBA00022840"/>
    </source>
</evidence>
<evidence type="ECO:0000313" key="7">
    <source>
        <dbReference type="Proteomes" id="UP000636709"/>
    </source>
</evidence>
<evidence type="ECO:0000313" key="6">
    <source>
        <dbReference type="EMBL" id="KAF8693338.1"/>
    </source>
</evidence>
<name>A0A835BCQ4_9POAL</name>
<dbReference type="Gene3D" id="3.40.50.300">
    <property type="entry name" value="P-loop containing nucleotide triphosphate hydrolases"/>
    <property type="match status" value="3"/>
</dbReference>
<comment type="caution">
    <text evidence="6">The sequence shown here is derived from an EMBL/GenBank/DDBJ whole genome shotgun (WGS) entry which is preliminary data.</text>
</comment>
<feature type="domain" description="AAA+ ATPase" evidence="4">
    <location>
        <begin position="260"/>
        <end position="404"/>
    </location>
</feature>
<accession>A0A835BCQ4</accession>
<dbReference type="GO" id="GO:0016887">
    <property type="term" value="F:ATP hydrolysis activity"/>
    <property type="evidence" value="ECO:0007669"/>
    <property type="project" value="InterPro"/>
</dbReference>
<gene>
    <name evidence="6" type="ORF">HU200_038727</name>
</gene>
<feature type="region of interest" description="Disordered" evidence="3">
    <location>
        <begin position="74"/>
        <end position="100"/>
    </location>
</feature>
<dbReference type="GO" id="GO:0005737">
    <property type="term" value="C:cytoplasm"/>
    <property type="evidence" value="ECO:0007669"/>
    <property type="project" value="TreeGrafter"/>
</dbReference>
<feature type="domain" description="Clp ATPase C-terminal" evidence="5">
    <location>
        <begin position="711"/>
        <end position="800"/>
    </location>
</feature>
<dbReference type="SMART" id="SM01086">
    <property type="entry name" value="ClpB_D2-small"/>
    <property type="match status" value="1"/>
</dbReference>
<evidence type="ECO:0000256" key="1">
    <source>
        <dbReference type="ARBA" id="ARBA00022741"/>
    </source>
</evidence>
<keyword evidence="1" id="KW-0547">Nucleotide-binding</keyword>
<dbReference type="Pfam" id="PF07724">
    <property type="entry name" value="AAA_2"/>
    <property type="match status" value="1"/>
</dbReference>
<dbReference type="InterPro" id="IPR041546">
    <property type="entry name" value="ClpA/ClpB_AAA_lid"/>
</dbReference>
<dbReference type="Pfam" id="PF17871">
    <property type="entry name" value="AAA_lid_9"/>
    <property type="match status" value="1"/>
</dbReference>
<dbReference type="Gene3D" id="1.10.8.60">
    <property type="match status" value="1"/>
</dbReference>
<dbReference type="GO" id="GO:0034605">
    <property type="term" value="P:cellular response to heat"/>
    <property type="evidence" value="ECO:0007669"/>
    <property type="project" value="TreeGrafter"/>
</dbReference>
<evidence type="ECO:0000256" key="3">
    <source>
        <dbReference type="SAM" id="MobiDB-lite"/>
    </source>
</evidence>
<dbReference type="Pfam" id="PF10431">
    <property type="entry name" value="ClpB_D2-small"/>
    <property type="match status" value="1"/>
</dbReference>